<protein>
    <recommendedName>
        <fullName evidence="4">DUF3500 domain-containing protein</fullName>
    </recommendedName>
</protein>
<evidence type="ECO:0000313" key="3">
    <source>
        <dbReference type="Proteomes" id="UP000319576"/>
    </source>
</evidence>
<feature type="chain" id="PRO_5021753737" description="DUF3500 domain-containing protein" evidence="1">
    <location>
        <begin position="20"/>
        <end position="347"/>
    </location>
</feature>
<dbReference type="KEGG" id="uli:ETAA1_56620"/>
<evidence type="ECO:0008006" key="4">
    <source>
        <dbReference type="Google" id="ProtNLM"/>
    </source>
</evidence>
<keyword evidence="3" id="KW-1185">Reference proteome</keyword>
<accession>A0A517Y1K8</accession>
<dbReference type="InterPro" id="IPR021889">
    <property type="entry name" value="DUF3500"/>
</dbReference>
<evidence type="ECO:0000256" key="1">
    <source>
        <dbReference type="SAM" id="SignalP"/>
    </source>
</evidence>
<evidence type="ECO:0000313" key="2">
    <source>
        <dbReference type="EMBL" id="QDU23657.1"/>
    </source>
</evidence>
<dbReference type="AlphaFoldDB" id="A0A517Y1K8"/>
<dbReference type="Pfam" id="PF12006">
    <property type="entry name" value="DUF3500"/>
    <property type="match status" value="1"/>
</dbReference>
<gene>
    <name evidence="2" type="ORF">ETAA1_56620</name>
</gene>
<dbReference type="PANTHER" id="PTHR37489">
    <property type="entry name" value="DUF3500 DOMAIN-CONTAINING PROTEIN"/>
    <property type="match status" value="1"/>
</dbReference>
<dbReference type="PANTHER" id="PTHR37489:SF1">
    <property type="entry name" value="DUF3500 DOMAIN-CONTAINING PROTEIN"/>
    <property type="match status" value="1"/>
</dbReference>
<proteinExistence type="predicted"/>
<organism evidence="2 3">
    <name type="scientific">Urbifossiella limnaea</name>
    <dbReference type="NCBI Taxonomy" id="2528023"/>
    <lineage>
        <taxon>Bacteria</taxon>
        <taxon>Pseudomonadati</taxon>
        <taxon>Planctomycetota</taxon>
        <taxon>Planctomycetia</taxon>
        <taxon>Gemmatales</taxon>
        <taxon>Gemmataceae</taxon>
        <taxon>Urbifossiella</taxon>
    </lineage>
</organism>
<dbReference type="RefSeq" id="WP_202920460.1">
    <property type="nucleotide sequence ID" value="NZ_CP036273.1"/>
</dbReference>
<sequence precursor="true">MRLRHALPAAAAVGFVAFALVGQPAPATAPKMTAAAKAFLGTLTPDQQKAANLPFDSKARLAWFFTPQQTKERQPNRVGVRLETMTPAQKAAALDLLKTGLSADGFKQATTIMSLEGILADLEGAKGAMVRNPGWYFVTVFGEPGTAGAWGWRFEGHHMSVNYTLDKGAVVSATPLMFGANPAEVKAGDRKGLRTLPAIEDHARALIKSLTPDQDKVAKQPTPKGVEGWEIKENSPTADVGAPKGVAADKLDAAQQKALAALLRAYTDRMPADLAAAEADRAAKTPPGAMHFAYTGSAEVGQPYTYRVYAPEFVVEFLNVQADSAKNPANHIHSAWRRLPGDFAASR</sequence>
<keyword evidence="1" id="KW-0732">Signal</keyword>
<feature type="signal peptide" evidence="1">
    <location>
        <begin position="1"/>
        <end position="19"/>
    </location>
</feature>
<dbReference type="Proteomes" id="UP000319576">
    <property type="component" value="Chromosome"/>
</dbReference>
<dbReference type="EMBL" id="CP036273">
    <property type="protein sequence ID" value="QDU23657.1"/>
    <property type="molecule type" value="Genomic_DNA"/>
</dbReference>
<reference evidence="2 3" key="1">
    <citation type="submission" date="2019-02" db="EMBL/GenBank/DDBJ databases">
        <title>Deep-cultivation of Planctomycetes and their phenomic and genomic characterization uncovers novel biology.</title>
        <authorList>
            <person name="Wiegand S."/>
            <person name="Jogler M."/>
            <person name="Boedeker C."/>
            <person name="Pinto D."/>
            <person name="Vollmers J."/>
            <person name="Rivas-Marin E."/>
            <person name="Kohn T."/>
            <person name="Peeters S.H."/>
            <person name="Heuer A."/>
            <person name="Rast P."/>
            <person name="Oberbeckmann S."/>
            <person name="Bunk B."/>
            <person name="Jeske O."/>
            <person name="Meyerdierks A."/>
            <person name="Storesund J.E."/>
            <person name="Kallscheuer N."/>
            <person name="Luecker S."/>
            <person name="Lage O.M."/>
            <person name="Pohl T."/>
            <person name="Merkel B.J."/>
            <person name="Hornburger P."/>
            <person name="Mueller R.-W."/>
            <person name="Bruemmer F."/>
            <person name="Labrenz M."/>
            <person name="Spormann A.M."/>
            <person name="Op den Camp H."/>
            <person name="Overmann J."/>
            <person name="Amann R."/>
            <person name="Jetten M.S.M."/>
            <person name="Mascher T."/>
            <person name="Medema M.H."/>
            <person name="Devos D.P."/>
            <person name="Kaster A.-K."/>
            <person name="Ovreas L."/>
            <person name="Rohde M."/>
            <person name="Galperin M.Y."/>
            <person name="Jogler C."/>
        </authorList>
    </citation>
    <scope>NUCLEOTIDE SEQUENCE [LARGE SCALE GENOMIC DNA]</scope>
    <source>
        <strain evidence="2 3">ETA_A1</strain>
    </source>
</reference>
<name>A0A517Y1K8_9BACT</name>